<keyword evidence="2" id="KW-1185">Reference proteome</keyword>
<protein>
    <recommendedName>
        <fullName evidence="3">Lantibiotic dehydratase N-terminal domain-containing protein</fullName>
    </recommendedName>
</protein>
<dbReference type="EMBL" id="JACHIR010000001">
    <property type="protein sequence ID" value="MBB5890534.1"/>
    <property type="molecule type" value="Genomic_DNA"/>
</dbReference>
<comment type="caution">
    <text evidence="1">The sequence shown here is derived from an EMBL/GenBank/DDBJ whole genome shotgun (WGS) entry which is preliminary data.</text>
</comment>
<evidence type="ECO:0000313" key="1">
    <source>
        <dbReference type="EMBL" id="MBB5890534.1"/>
    </source>
</evidence>
<evidence type="ECO:0000313" key="2">
    <source>
        <dbReference type="Proteomes" id="UP000585638"/>
    </source>
</evidence>
<proteinExistence type="predicted"/>
<dbReference type="AlphaFoldDB" id="A0A7W9KDE1"/>
<gene>
    <name evidence="1" type="ORF">BJ998_001730</name>
</gene>
<organism evidence="1 2">
    <name type="scientific">Kutzneria kofuensis</name>
    <dbReference type="NCBI Taxonomy" id="103725"/>
    <lineage>
        <taxon>Bacteria</taxon>
        <taxon>Bacillati</taxon>
        <taxon>Actinomycetota</taxon>
        <taxon>Actinomycetes</taxon>
        <taxon>Pseudonocardiales</taxon>
        <taxon>Pseudonocardiaceae</taxon>
        <taxon>Kutzneria</taxon>
    </lineage>
</organism>
<dbReference type="RefSeq" id="WP_184860057.1">
    <property type="nucleotide sequence ID" value="NZ_BAAAWY010000064.1"/>
</dbReference>
<name>A0A7W9KDE1_9PSEU</name>
<sequence length="347" mass="38127">MSALLRVAGLPMRLWTAAGNPELVADLRELLAEEAEYAAYARALADWLGSVIPDAEDDRAELLALRRDLHNGRPVSSALPELAQASAWSTALGLRRAALDEDIERERERLSRLPWSQVDEAVARSVPDLVADVARRVEAGENWGGKRLRQRSEYLLRMIARGAAKPTPRGWLAHVAQVGVAGTVSWPVIGSCSAQWVSNVNADRGQADLDGATITLNGLNWVDGDRFRCWSATRVVELRRTPLLDAIRNVLADGVHDVDELVRRAWPRIPAMCCVASSGTWSSWALCSCPGRRDRAGALPSRASSTCIGACPVPCRRISWPGPANWPCRRCGWSMCCPGRRIIPCWR</sequence>
<evidence type="ECO:0008006" key="3">
    <source>
        <dbReference type="Google" id="ProtNLM"/>
    </source>
</evidence>
<reference evidence="1 2" key="1">
    <citation type="submission" date="2020-08" db="EMBL/GenBank/DDBJ databases">
        <title>Sequencing the genomes of 1000 actinobacteria strains.</title>
        <authorList>
            <person name="Klenk H.-P."/>
        </authorList>
    </citation>
    <scope>NUCLEOTIDE SEQUENCE [LARGE SCALE GENOMIC DNA]</scope>
    <source>
        <strain evidence="1 2">DSM 43851</strain>
    </source>
</reference>
<dbReference type="Proteomes" id="UP000585638">
    <property type="component" value="Unassembled WGS sequence"/>
</dbReference>
<accession>A0A7W9KDE1</accession>